<evidence type="ECO:0000313" key="1">
    <source>
        <dbReference type="EMBL" id="KKK61032.1"/>
    </source>
</evidence>
<dbReference type="EMBL" id="LAZR01062674">
    <property type="protein sequence ID" value="KKK61032.1"/>
    <property type="molecule type" value="Genomic_DNA"/>
</dbReference>
<reference evidence="1" key="1">
    <citation type="journal article" date="2015" name="Nature">
        <title>Complex archaea that bridge the gap between prokaryotes and eukaryotes.</title>
        <authorList>
            <person name="Spang A."/>
            <person name="Saw J.H."/>
            <person name="Jorgensen S.L."/>
            <person name="Zaremba-Niedzwiedzka K."/>
            <person name="Martijn J."/>
            <person name="Lind A.E."/>
            <person name="van Eijk R."/>
            <person name="Schleper C."/>
            <person name="Guy L."/>
            <person name="Ettema T.J."/>
        </authorList>
    </citation>
    <scope>NUCLEOTIDE SEQUENCE</scope>
</reference>
<gene>
    <name evidence="1" type="ORF">LCGC14_3018400</name>
</gene>
<protein>
    <submittedName>
        <fullName evidence="1">Uncharacterized protein</fullName>
    </submittedName>
</protein>
<sequence>MAISGTIPHFSLGPINPTEGVVVVTVTGVTADGQSTATFSTEGQVEFLKRIQVTLGGISGVELVSGVSGQVNGVTITSAQLSGILQIQREVAMRSADITHSFEANGPRLIEARRVLALSGGEIKGLA</sequence>
<accession>A0A0F8WW03</accession>
<dbReference type="AlphaFoldDB" id="A0A0F8WW03"/>
<proteinExistence type="predicted"/>
<name>A0A0F8WW03_9ZZZZ</name>
<organism evidence="1">
    <name type="scientific">marine sediment metagenome</name>
    <dbReference type="NCBI Taxonomy" id="412755"/>
    <lineage>
        <taxon>unclassified sequences</taxon>
        <taxon>metagenomes</taxon>
        <taxon>ecological metagenomes</taxon>
    </lineage>
</organism>
<comment type="caution">
    <text evidence="1">The sequence shown here is derived from an EMBL/GenBank/DDBJ whole genome shotgun (WGS) entry which is preliminary data.</text>
</comment>